<accession>A0AAI8VIF7</accession>
<sequence>MADACQSSVGIEAEFLVAVRVKGRDTGTPAIFAHSSGSAIILTETQMNNIRERGSFAEAHIKSTIQAKISERPKGDRVVVSDDETLTDFHSSHLRNYTDWVVKTDPTVSLSAEPDQTIFYDPDHPCEYFAIEITSPAFWATEASWAEIHAVFKTLSRTYWTLKPRTSALHFHYGGGKNWIPLGRLRRIAALAIAADPVLAQLHPAHMHVNLASAWCRSNRLYTFLAHGMTAAEAKERIGRVFRRATEPETPPTDAEIVKHMQGPSRETLGFQPVFARGELKGFEFSSKIFKQTAPEPKNEAGANNSSTSTLLPVSIATAAREILHASSHAEVLGELMKIRAREVGQDRPAYNFNSYTKGRYIAFPAGQRDKRWSAVTERTVEFRLAAGTLNPDKIWAGHASLGEFWALVRECALGKEQPELFDVFDLLARLGLGEQARVLQRSVAAWNGRSIVDEQTGAWEKLDDETVIARYGFPLDVLLVVLPAFRSHTEIWIRHSTII</sequence>
<keyword evidence="2" id="KW-1185">Reference proteome</keyword>
<dbReference type="PANTHER" id="PTHR36847:SF1">
    <property type="entry name" value="AMIDOLIGASE ENZYME"/>
    <property type="match status" value="1"/>
</dbReference>
<dbReference type="AlphaFoldDB" id="A0AAI8VIF7"/>
<evidence type="ECO:0000313" key="1">
    <source>
        <dbReference type="EMBL" id="CAJ2505141.1"/>
    </source>
</evidence>
<protein>
    <submittedName>
        <fullName evidence="1">Uu.00g125350.m01.CDS01</fullName>
    </submittedName>
</protein>
<dbReference type="EMBL" id="CAUWAG010000007">
    <property type="protein sequence ID" value="CAJ2505141.1"/>
    <property type="molecule type" value="Genomic_DNA"/>
</dbReference>
<organism evidence="1 2">
    <name type="scientific">Anthostomella pinea</name>
    <dbReference type="NCBI Taxonomy" id="933095"/>
    <lineage>
        <taxon>Eukaryota</taxon>
        <taxon>Fungi</taxon>
        <taxon>Dikarya</taxon>
        <taxon>Ascomycota</taxon>
        <taxon>Pezizomycotina</taxon>
        <taxon>Sordariomycetes</taxon>
        <taxon>Xylariomycetidae</taxon>
        <taxon>Xylariales</taxon>
        <taxon>Xylariaceae</taxon>
        <taxon>Anthostomella</taxon>
    </lineage>
</organism>
<proteinExistence type="predicted"/>
<comment type="caution">
    <text evidence="1">The sequence shown here is derived from an EMBL/GenBank/DDBJ whole genome shotgun (WGS) entry which is preliminary data.</text>
</comment>
<name>A0AAI8VIF7_9PEZI</name>
<gene>
    <name evidence="1" type="ORF">KHLLAP_LOCUS5609</name>
</gene>
<dbReference type="Proteomes" id="UP001295740">
    <property type="component" value="Unassembled WGS sequence"/>
</dbReference>
<reference evidence="1" key="1">
    <citation type="submission" date="2023-10" db="EMBL/GenBank/DDBJ databases">
        <authorList>
            <person name="Hackl T."/>
        </authorList>
    </citation>
    <scope>NUCLEOTIDE SEQUENCE</scope>
</reference>
<dbReference type="PANTHER" id="PTHR36847">
    <property type="entry name" value="AMIDOLIGASE ENZYME"/>
    <property type="match status" value="1"/>
</dbReference>
<evidence type="ECO:0000313" key="2">
    <source>
        <dbReference type="Proteomes" id="UP001295740"/>
    </source>
</evidence>